<name>A0A0R3TTE9_RODNA</name>
<keyword evidence="2" id="KW-1185">Reference proteome</keyword>
<evidence type="ECO:0000313" key="1">
    <source>
        <dbReference type="EMBL" id="VDO09240.1"/>
    </source>
</evidence>
<dbReference type="Proteomes" id="UP000278807">
    <property type="component" value="Unassembled WGS sequence"/>
</dbReference>
<reference evidence="3" key="1">
    <citation type="submission" date="2017-02" db="UniProtKB">
        <authorList>
            <consortium name="WormBaseParasite"/>
        </authorList>
    </citation>
    <scope>IDENTIFICATION</scope>
</reference>
<dbReference type="OrthoDB" id="10436059at2759"/>
<proteinExistence type="predicted"/>
<sequence>MLCQQVKFKCIMKKTLTLLLLYLFGVLAVMALHASAIPAPKHKPGSPEAKKAYEDKLAICKDSSKEERCKWLARFFVYYDCFEPERECAYVNGENGCMKKTLECIRNVTRSYVEQQYGRSGCNEGFNPSLEKTPPTYFEIAHYSSSISAKIRRQIEKPF</sequence>
<dbReference type="EMBL" id="UZAE01013316">
    <property type="protein sequence ID" value="VDO09240.1"/>
    <property type="molecule type" value="Genomic_DNA"/>
</dbReference>
<dbReference type="WBParaSite" id="HNAJ_0001098301-mRNA-1">
    <property type="protein sequence ID" value="HNAJ_0001098301-mRNA-1"/>
    <property type="gene ID" value="HNAJ_0001098301"/>
</dbReference>
<evidence type="ECO:0000313" key="3">
    <source>
        <dbReference type="WBParaSite" id="HNAJ_0001098301-mRNA-1"/>
    </source>
</evidence>
<dbReference type="AlphaFoldDB" id="A0A0R3TTE9"/>
<protein>
    <submittedName>
        <fullName evidence="3">BPTI/Kunitz inhibitor domain-containing protein</fullName>
    </submittedName>
</protein>
<organism evidence="3">
    <name type="scientific">Rodentolepis nana</name>
    <name type="common">Dwarf tapeworm</name>
    <name type="synonym">Hymenolepis nana</name>
    <dbReference type="NCBI Taxonomy" id="102285"/>
    <lineage>
        <taxon>Eukaryota</taxon>
        <taxon>Metazoa</taxon>
        <taxon>Spiralia</taxon>
        <taxon>Lophotrochozoa</taxon>
        <taxon>Platyhelminthes</taxon>
        <taxon>Cestoda</taxon>
        <taxon>Eucestoda</taxon>
        <taxon>Cyclophyllidea</taxon>
        <taxon>Hymenolepididae</taxon>
        <taxon>Rodentolepis</taxon>
    </lineage>
</organism>
<gene>
    <name evidence="1" type="ORF">HNAJ_LOCUS10977</name>
</gene>
<accession>A0A0R3TTE9</accession>
<reference evidence="1 2" key="2">
    <citation type="submission" date="2018-11" db="EMBL/GenBank/DDBJ databases">
        <authorList>
            <consortium name="Pathogen Informatics"/>
        </authorList>
    </citation>
    <scope>NUCLEOTIDE SEQUENCE [LARGE SCALE GENOMIC DNA]</scope>
</reference>
<evidence type="ECO:0000313" key="2">
    <source>
        <dbReference type="Proteomes" id="UP000278807"/>
    </source>
</evidence>